<keyword evidence="1" id="KW-0175">Coiled coil</keyword>
<dbReference type="SMART" id="SM00338">
    <property type="entry name" value="BRLZ"/>
    <property type="match status" value="1"/>
</dbReference>
<dbReference type="Proteomes" id="UP000193920">
    <property type="component" value="Unassembled WGS sequence"/>
</dbReference>
<evidence type="ECO:0000313" key="4">
    <source>
        <dbReference type="EMBL" id="ORY08969.1"/>
    </source>
</evidence>
<feature type="coiled-coil region" evidence="1">
    <location>
        <begin position="785"/>
        <end position="844"/>
    </location>
</feature>
<dbReference type="Gene3D" id="3.30.160.60">
    <property type="entry name" value="Classic Zinc Finger"/>
    <property type="match status" value="1"/>
</dbReference>
<evidence type="ECO:0000313" key="5">
    <source>
        <dbReference type="Proteomes" id="UP000193920"/>
    </source>
</evidence>
<dbReference type="InterPro" id="IPR004827">
    <property type="entry name" value="bZIP"/>
</dbReference>
<dbReference type="Pfam" id="PF00170">
    <property type="entry name" value="bZIP_1"/>
    <property type="match status" value="1"/>
</dbReference>
<feature type="compositionally biased region" description="Basic and acidic residues" evidence="2">
    <location>
        <begin position="548"/>
        <end position="557"/>
    </location>
</feature>
<organism evidence="4 5">
    <name type="scientific">Neocallimastix californiae</name>
    <dbReference type="NCBI Taxonomy" id="1754190"/>
    <lineage>
        <taxon>Eukaryota</taxon>
        <taxon>Fungi</taxon>
        <taxon>Fungi incertae sedis</taxon>
        <taxon>Chytridiomycota</taxon>
        <taxon>Chytridiomycota incertae sedis</taxon>
        <taxon>Neocallimastigomycetes</taxon>
        <taxon>Neocallimastigales</taxon>
        <taxon>Neocallimastigaceae</taxon>
        <taxon>Neocallimastix</taxon>
    </lineage>
</organism>
<dbReference type="STRING" id="1754190.A0A1Y1ZFJ4"/>
<dbReference type="CDD" id="cd12193">
    <property type="entry name" value="bZIP_GCN4"/>
    <property type="match status" value="1"/>
</dbReference>
<sequence>MSQLNPLIGNTQQNIYEDASATLRYSIYPSPDKYRQNSIGLNIPVRNNVPPYFNNQKLIMEGRNRLLKSDAAVKQLQNSNLNMLNNLKYNPELLNNLEFWDEFNNSENGIPQEILYQNYISQQNPMSMNLQQQKSIMAYGNITPISPNHNKLIGNGGLINNLSINTNLMDRTNFISDINSPTFKSNINVIQQQSSEIMNNMNPNILSSLALPEIEAINNNKMNLLPNSNTSSAEVIAANTLLGPKSHTSSTPLLTDVIIPSESYTTTHSSSSSYPTSEDYTINSSSFSTLTQDSIMTPIQTTPLNLDLNFDPINAQKINSSNFSQNYQKVSHSFYSPDLTPAVSQIYPHKMINKQSKVMGTTQESHEMNKMNFIKKANSLPLIKTTLNKKITKRSNSSVSSSNHLKGINPLFVKADLLTIKQNEKISNSQIDIDVPIKENEKSILEKKVAVYQNQNSSSSKDKLSSDKSSQTKLLLLKDVKKKDIDTTVVTVTSNNNKSLKTGNVLPPSIEITKMDIDPSTKEEMPKIKNEIKQEKIVEVKRTAMEENSDKVKEMKIETLSVQLAPEKKEQDSHHIETSMDSKMEDVQEEEKVSTSVEVVPPKSNKIVTKVPKEKKDKDSKSKKVDNKKKEKKSKDVPVKGKKGLKDKIKDQKDSKDEIKDQKDSKDEIKDQKDSKDEIKDQKDLKDEIKDQKDSKDEIKDQKDLKDEIKDQKDSKDEIKDKKESLIEKVAPSKEVNGNEDMIDPLKIKKRPRFSMKKARNDPAAIAEHVLLKRRRNTEAARRSRQRKILQMKNLEETVASLTKELEKTKNELKSIKENYENILKESNTSKRTYESKIKALEEQLKAKSF</sequence>
<feature type="compositionally biased region" description="Basic and acidic residues" evidence="2">
    <location>
        <begin position="611"/>
        <end position="727"/>
    </location>
</feature>
<gene>
    <name evidence="4" type="ORF">LY90DRAFT_709029</name>
</gene>
<proteinExistence type="predicted"/>
<feature type="compositionally biased region" description="Basic residues" evidence="2">
    <location>
        <begin position="748"/>
        <end position="758"/>
    </location>
</feature>
<dbReference type="SUPFAM" id="SSF57959">
    <property type="entry name" value="Leucine zipper domain"/>
    <property type="match status" value="1"/>
</dbReference>
<dbReference type="OrthoDB" id="2257100at2759"/>
<dbReference type="GO" id="GO:0003700">
    <property type="term" value="F:DNA-binding transcription factor activity"/>
    <property type="evidence" value="ECO:0007669"/>
    <property type="project" value="InterPro"/>
</dbReference>
<evidence type="ECO:0000259" key="3">
    <source>
        <dbReference type="PROSITE" id="PS50217"/>
    </source>
</evidence>
<feature type="compositionally biased region" description="Low complexity" evidence="2">
    <location>
        <begin position="594"/>
        <end position="604"/>
    </location>
</feature>
<evidence type="ECO:0000256" key="1">
    <source>
        <dbReference type="SAM" id="Coils"/>
    </source>
</evidence>
<dbReference type="PROSITE" id="PS50217">
    <property type="entry name" value="BZIP"/>
    <property type="match status" value="1"/>
</dbReference>
<accession>A0A1Y1ZFJ4</accession>
<feature type="domain" description="BZIP" evidence="3">
    <location>
        <begin position="773"/>
        <end position="823"/>
    </location>
</feature>
<comment type="caution">
    <text evidence="4">The sequence shown here is derived from an EMBL/GenBank/DDBJ whole genome shotgun (WGS) entry which is preliminary data.</text>
</comment>
<reference evidence="4 5" key="1">
    <citation type="submission" date="2016-08" db="EMBL/GenBank/DDBJ databases">
        <title>A Parts List for Fungal Cellulosomes Revealed by Comparative Genomics.</title>
        <authorList>
            <consortium name="DOE Joint Genome Institute"/>
            <person name="Haitjema C.H."/>
            <person name="Gilmore S.P."/>
            <person name="Henske J.K."/>
            <person name="Solomon K.V."/>
            <person name="De Groot R."/>
            <person name="Kuo A."/>
            <person name="Mondo S.J."/>
            <person name="Salamov A.A."/>
            <person name="Labutti K."/>
            <person name="Zhao Z."/>
            <person name="Chiniquy J."/>
            <person name="Barry K."/>
            <person name="Brewer H.M."/>
            <person name="Purvine S.O."/>
            <person name="Wright A.T."/>
            <person name="Boxma B."/>
            <person name="Van Alen T."/>
            <person name="Hackstein J.H."/>
            <person name="Baker S.E."/>
            <person name="Grigoriev I.V."/>
            <person name="O'Malley M.A."/>
        </authorList>
    </citation>
    <scope>NUCLEOTIDE SEQUENCE [LARGE SCALE GENOMIC DNA]</scope>
    <source>
        <strain evidence="4 5">G1</strain>
    </source>
</reference>
<dbReference type="AlphaFoldDB" id="A0A1Y1ZFJ4"/>
<name>A0A1Y1ZFJ4_9FUNG</name>
<feature type="region of interest" description="Disordered" evidence="2">
    <location>
        <begin position="548"/>
        <end position="761"/>
    </location>
</feature>
<dbReference type="PROSITE" id="PS00036">
    <property type="entry name" value="BZIP_BASIC"/>
    <property type="match status" value="1"/>
</dbReference>
<protein>
    <recommendedName>
        <fullName evidence="3">BZIP domain-containing protein</fullName>
    </recommendedName>
</protein>
<evidence type="ECO:0000256" key="2">
    <source>
        <dbReference type="SAM" id="MobiDB-lite"/>
    </source>
</evidence>
<keyword evidence="5" id="KW-1185">Reference proteome</keyword>
<dbReference type="InterPro" id="IPR046347">
    <property type="entry name" value="bZIP_sf"/>
</dbReference>
<feature type="compositionally biased region" description="Basic and acidic residues" evidence="2">
    <location>
        <begin position="566"/>
        <end position="593"/>
    </location>
</feature>
<dbReference type="EMBL" id="MCOG01000414">
    <property type="protein sequence ID" value="ORY08969.1"/>
    <property type="molecule type" value="Genomic_DNA"/>
</dbReference>